<accession>A0ABD0J143</accession>
<evidence type="ECO:0000313" key="2">
    <source>
        <dbReference type="Proteomes" id="UP001519460"/>
    </source>
</evidence>
<dbReference type="Proteomes" id="UP001519460">
    <property type="component" value="Unassembled WGS sequence"/>
</dbReference>
<proteinExistence type="predicted"/>
<name>A0ABD0J143_9CAEN</name>
<comment type="caution">
    <text evidence="1">The sequence shown here is derived from an EMBL/GenBank/DDBJ whole genome shotgun (WGS) entry which is preliminary data.</text>
</comment>
<evidence type="ECO:0000313" key="1">
    <source>
        <dbReference type="EMBL" id="KAK7446249.1"/>
    </source>
</evidence>
<sequence>MTRALYRNAEAAGFTVDSRPPPIRVYDRVHSTDPSWAEKVKKDDYKNLVLYKNNARMDEDNREIPILANSEYGHRLRALPEKFKRANVRIAIYNASTYRKNGIPFQKDQRPAV</sequence>
<dbReference type="Pfam" id="PF15074">
    <property type="entry name" value="CFAP90"/>
    <property type="match status" value="1"/>
</dbReference>
<organism evidence="1 2">
    <name type="scientific">Batillaria attramentaria</name>
    <dbReference type="NCBI Taxonomy" id="370345"/>
    <lineage>
        <taxon>Eukaryota</taxon>
        <taxon>Metazoa</taxon>
        <taxon>Spiralia</taxon>
        <taxon>Lophotrochozoa</taxon>
        <taxon>Mollusca</taxon>
        <taxon>Gastropoda</taxon>
        <taxon>Caenogastropoda</taxon>
        <taxon>Sorbeoconcha</taxon>
        <taxon>Cerithioidea</taxon>
        <taxon>Batillariidae</taxon>
        <taxon>Batillaria</taxon>
    </lineage>
</organism>
<dbReference type="InterPro" id="IPR027901">
    <property type="entry name" value="CFAP90"/>
</dbReference>
<keyword evidence="2" id="KW-1185">Reference proteome</keyword>
<reference evidence="1 2" key="1">
    <citation type="journal article" date="2023" name="Sci. Data">
        <title>Genome assembly of the Korean intertidal mud-creeper Batillaria attramentaria.</title>
        <authorList>
            <person name="Patra A.K."/>
            <person name="Ho P.T."/>
            <person name="Jun S."/>
            <person name="Lee S.J."/>
            <person name="Kim Y."/>
            <person name="Won Y.J."/>
        </authorList>
    </citation>
    <scope>NUCLEOTIDE SEQUENCE [LARGE SCALE GENOMIC DNA]</scope>
    <source>
        <strain evidence="1">Wonlab-2016</strain>
    </source>
</reference>
<dbReference type="EMBL" id="JACVVK020000784">
    <property type="protein sequence ID" value="KAK7446249.1"/>
    <property type="molecule type" value="Genomic_DNA"/>
</dbReference>
<gene>
    <name evidence="1" type="ORF">BaRGS_00040278</name>
</gene>
<dbReference type="AlphaFoldDB" id="A0ABD0J143"/>
<protein>
    <submittedName>
        <fullName evidence="1">Uncharacterized protein</fullName>
    </submittedName>
</protein>